<accession>Q0K8B3</accession>
<dbReference type="EMBL" id="AM260479">
    <property type="protein sequence ID" value="CAJ93758.1"/>
    <property type="molecule type" value="Genomic_DNA"/>
</dbReference>
<name>Q0K8B3_CUPNH</name>
<dbReference type="Proteomes" id="UP000008210">
    <property type="component" value="Chromosome 1"/>
</dbReference>
<keyword evidence="2" id="KW-1185">Reference proteome</keyword>
<reference evidence="1 2" key="1">
    <citation type="journal article" date="2006" name="Nat. Biotechnol.">
        <title>Genome sequence of the bioplastic-producing 'Knallgas' bacterium Ralstonia eutropha H16.</title>
        <authorList>
            <person name="Pohlmann A."/>
            <person name="Fricke W.F."/>
            <person name="Reinecke F."/>
            <person name="Kusian B."/>
            <person name="Liesegang H."/>
            <person name="Cramm R."/>
            <person name="Eitinger T."/>
            <person name="Ewering C."/>
            <person name="Potter M."/>
            <person name="Schwartz E."/>
            <person name="Strittmatter A."/>
            <person name="Voss I."/>
            <person name="Gottschalk G."/>
            <person name="Steinbuechel A."/>
            <person name="Friedrich B."/>
            <person name="Bowien B."/>
        </authorList>
    </citation>
    <scope>NUCLEOTIDE SEQUENCE [LARGE SCALE GENOMIC DNA]</scope>
    <source>
        <strain evidence="2">ATCC 17699 / DSM 428 / KCTC 22496 / NCIMB 10442 / H16 / Stanier 337</strain>
    </source>
</reference>
<gene>
    <name evidence="1" type="ordered locus">H16_A2678</name>
</gene>
<evidence type="ECO:0000313" key="2">
    <source>
        <dbReference type="Proteomes" id="UP000008210"/>
    </source>
</evidence>
<dbReference type="HOGENOM" id="CLU_2600182_0_0_4"/>
<dbReference type="AlphaFoldDB" id="Q0K8B3"/>
<organism evidence="1 2">
    <name type="scientific">Cupriavidus necator (strain ATCC 17699 / DSM 428 / KCTC 22496 / NCIMB 10442 / H16 / Stanier 337)</name>
    <name type="common">Ralstonia eutropha</name>
    <dbReference type="NCBI Taxonomy" id="381666"/>
    <lineage>
        <taxon>Bacteria</taxon>
        <taxon>Pseudomonadati</taxon>
        <taxon>Pseudomonadota</taxon>
        <taxon>Betaproteobacteria</taxon>
        <taxon>Burkholderiales</taxon>
        <taxon>Burkholderiaceae</taxon>
        <taxon>Cupriavidus</taxon>
    </lineage>
</organism>
<protein>
    <submittedName>
        <fullName evidence="1">Uncharacterized protein</fullName>
    </submittedName>
</protein>
<evidence type="ECO:0000313" key="1">
    <source>
        <dbReference type="EMBL" id="CAJ93758.1"/>
    </source>
</evidence>
<proteinExistence type="predicted"/>
<dbReference type="KEGG" id="reh:H16_A2678"/>
<sequence>MTGASCYDPPNSGALAMELKYKGREISIQAKKDSGGQWDWSYGIRGHGHRHNTGALAPTESVAIDNAYACAKREIDQATSGDAND</sequence>